<evidence type="ECO:0000313" key="2">
    <source>
        <dbReference type="RefSeq" id="XP_026680066.1"/>
    </source>
</evidence>
<sequence length="108" mass="12613">MHTESSHTYNWHQQQIQEWFSGHLTSWTYFKSAAPIIFRLELWMGKKLTCYLVIKLIKHINLIIIDLDTALPNLDDMISDMSVSVNSKTTAIHHRGDRWNFGGTLIKI</sequence>
<name>A0A3Q0IUW3_DIACI</name>
<keyword evidence="1" id="KW-1185">Reference proteome</keyword>
<evidence type="ECO:0000313" key="1">
    <source>
        <dbReference type="Proteomes" id="UP000079169"/>
    </source>
</evidence>
<dbReference type="Proteomes" id="UP000079169">
    <property type="component" value="Unplaced"/>
</dbReference>
<dbReference type="GeneID" id="113467833"/>
<dbReference type="KEGG" id="dci:113467833"/>
<dbReference type="RefSeq" id="XP_026680066.1">
    <property type="nucleotide sequence ID" value="XM_026824265.1"/>
</dbReference>
<organism evidence="1 2">
    <name type="scientific">Diaphorina citri</name>
    <name type="common">Asian citrus psyllid</name>
    <dbReference type="NCBI Taxonomy" id="121845"/>
    <lineage>
        <taxon>Eukaryota</taxon>
        <taxon>Metazoa</taxon>
        <taxon>Ecdysozoa</taxon>
        <taxon>Arthropoda</taxon>
        <taxon>Hexapoda</taxon>
        <taxon>Insecta</taxon>
        <taxon>Pterygota</taxon>
        <taxon>Neoptera</taxon>
        <taxon>Paraneoptera</taxon>
        <taxon>Hemiptera</taxon>
        <taxon>Sternorrhyncha</taxon>
        <taxon>Psylloidea</taxon>
        <taxon>Psyllidae</taxon>
        <taxon>Diaphorininae</taxon>
        <taxon>Diaphorina</taxon>
    </lineage>
</organism>
<accession>A0A3Q0IUW3</accession>
<proteinExistence type="predicted"/>
<gene>
    <name evidence="2" type="primary">LOC113467833</name>
</gene>
<dbReference type="PaxDb" id="121845-A0A3Q0IUW3"/>
<dbReference type="AlphaFoldDB" id="A0A3Q0IUW3"/>
<protein>
    <submittedName>
        <fullName evidence="2">Uncharacterized protein LOC113467833</fullName>
    </submittedName>
</protein>
<reference evidence="2" key="1">
    <citation type="submission" date="2025-08" db="UniProtKB">
        <authorList>
            <consortium name="RefSeq"/>
        </authorList>
    </citation>
    <scope>IDENTIFICATION</scope>
</reference>